<dbReference type="InterPro" id="IPR036388">
    <property type="entry name" value="WH-like_DNA-bd_sf"/>
</dbReference>
<dbReference type="InterPro" id="IPR002182">
    <property type="entry name" value="NB-ARC"/>
</dbReference>
<evidence type="ECO:0000256" key="3">
    <source>
        <dbReference type="ARBA" id="ARBA00008894"/>
    </source>
</evidence>
<comment type="similarity">
    <text evidence="2">Belongs to the protein kinase superfamily. TKL Ser/Thr protein kinase family. ROCO subfamily.</text>
</comment>
<evidence type="ECO:0000256" key="5">
    <source>
        <dbReference type="ARBA" id="ARBA00022737"/>
    </source>
</evidence>
<dbReference type="PRINTS" id="PR00364">
    <property type="entry name" value="DISEASERSIST"/>
</dbReference>
<dbReference type="GO" id="GO:0005524">
    <property type="term" value="F:ATP binding"/>
    <property type="evidence" value="ECO:0007669"/>
    <property type="project" value="UniProtKB-UniRule"/>
</dbReference>
<dbReference type="InterPro" id="IPR032675">
    <property type="entry name" value="LRR_dom_sf"/>
</dbReference>
<dbReference type="GO" id="GO:0005886">
    <property type="term" value="C:plasma membrane"/>
    <property type="evidence" value="ECO:0007669"/>
    <property type="project" value="UniProtKB-SubCell"/>
</dbReference>
<name>A0A811RA13_9POAL</name>
<organism evidence="11 12">
    <name type="scientific">Miscanthus lutarioriparius</name>
    <dbReference type="NCBI Taxonomy" id="422564"/>
    <lineage>
        <taxon>Eukaryota</taxon>
        <taxon>Viridiplantae</taxon>
        <taxon>Streptophyta</taxon>
        <taxon>Embryophyta</taxon>
        <taxon>Tracheophyta</taxon>
        <taxon>Spermatophyta</taxon>
        <taxon>Magnoliopsida</taxon>
        <taxon>Liliopsida</taxon>
        <taxon>Poales</taxon>
        <taxon>Poaceae</taxon>
        <taxon>PACMAD clade</taxon>
        <taxon>Panicoideae</taxon>
        <taxon>Andropogonodae</taxon>
        <taxon>Andropogoneae</taxon>
        <taxon>Saccharinae</taxon>
        <taxon>Miscanthus</taxon>
    </lineage>
</organism>
<dbReference type="SUPFAM" id="SSF56112">
    <property type="entry name" value="Protein kinase-like (PK-like)"/>
    <property type="match status" value="1"/>
</dbReference>
<evidence type="ECO:0000256" key="8">
    <source>
        <dbReference type="ARBA" id="ARBA00022840"/>
    </source>
</evidence>
<dbReference type="Pfam" id="PF25019">
    <property type="entry name" value="LRR_R13L1-DRL21"/>
    <property type="match status" value="1"/>
</dbReference>
<dbReference type="InterPro" id="IPR041118">
    <property type="entry name" value="Rx_N"/>
</dbReference>
<sequence>MDSREILELENKLLDPTTEEPISLPLHFLRSITNGFSNEQELGRGGYGVVYKGRLLHHGDSFIAVKKFHDSHVVKGDEQFQKVATSLIKHPNVTQLLGYCSESKGEMIKLPNGKCVIADKQTRILCFEYMCNGGLDKHLSALECVHPEKEKRPNVSNIIEILNAAEGSCVQNGEDLLVDHQIGAQEGVLQPDVQREDGLMDHRPAWITKGIMKSAAAPLQPQREPVLESVDGSLCYQGSRNASFWVAHKALASLEDNVLKDWAATINLGPGVTALQLELLSVKAILESTLGKVIHNSALEHCLMMLQDLVYDAEDVVDEMEYFHIQDMLDANQHAEGCAHNLDLNVSPSIHDEPPKLRFDRDNASRRIEHIVEQMQLIEKKFSSAIKLLGSDWSTTPNIAQNRPITISESIEPKLYGRELLMKRIIDDITKGKHCHGVLTVIPIVGPGGIGKTTLAQHIYHNGEVQEHFDVRVWTCVSLNFNVNKMIEEIQRYIPKVDRESSNGTASELIGQRLKNKRLLLVLDDIWDCSDEDEWKQLLVPFKKSQVQGNIIIVTTRFPAQAQIMVRKNDHSIYLQGIENKEFEEFFLEIIFGDDDQSRKEHRFLLETGFKIAGRLKGSPLAAKTVGRLLKAHLDLVHWTRILESKEWEHSNGKNDIMPALKLSFDYLSSQLQQCFSYCALFPQDYKFKKEELINFWIGQEALHYSPHGESKRVEDIGLSHLTELVNYGFLEDEGEKDGRTCYIIHDLLHELARKVSSLECLSIHTQSQVSSLQIPTSIRHLSINIDDTSVNNRLTQKNCVEDINTLHTRLKVEKLQTLMIFGKHHGCFVKAFGDLFREAKALRVIFLSKASYDVEYLLCNFYSLLHLRYLRIESSSLYKARFPNKISRFYHMMVLDAEHCDIIDLPRDVSNLVKLRHLLVQDDTIHSSITEVGKLKSLQELRRFMVKQDDQGFELRQIGHLEELCGSLCIDSLENVQVPEEADEAKLMLKSHLHELILRWNVNWFTDDSALEKHVLERLKPNRNLQKLSITGHRGGTCPSWLGMNLSLSNLQSLCLDDVNWKTFPPIGDLWLVNVPREEISINIPEKRFGNLRRLKLIHLSGLKTWAVHAPCQLFPCLEVLIIRDCSQLVELSFSHSAGCCQQGKDANDNLFPRLKELHIKRCPQLLSFAPIPWTEAPCYIEITGISSLDILVYGNENSYLDIKGNHKDTNDSTVWDVLAFHNLTGLKNLCLHWCQSLPLHYLQMLSSLRTLRMSYPSNVFPLVEADSHVKYQFPVESLAIEGVWSPSGKELTQLLVYFPKLSDLELWFCAKVTGLAVNVRGQHATETPGTTTSANKEDQQQDARANVDVIVASEEAEHGLLILPPQLQVLKIHGSPKLRLLGSNPHDDNNKDGRTGQGGGLWGLSSLRRLEIMRCPELLSSYSSSSFSSSFPLPNSLEHLSISGEMGTGAQLPLSNLTALTSLSIHRCGDLRGVWSLLAQGHLNELSVRGNPNFFVDSEQEIPSCSSKLQRLTIDDVAGFTAAAIRHSPLFSSLTTLEICEDNKVKSFTEEQEALLFVDSLEHIKFIGCHNLQSLPERLPRHPNLKRLHIWKCGAIQMLPKEGLPSCLRYLNVRDSGSEELRRQCRELINIIPIVQV</sequence>
<dbReference type="Gene3D" id="3.30.200.20">
    <property type="entry name" value="Phosphorylase Kinase, domain 1"/>
    <property type="match status" value="1"/>
</dbReference>
<accession>A0A811RA13</accession>
<dbReference type="Pfam" id="PF07714">
    <property type="entry name" value="PK_Tyr_Ser-Thr"/>
    <property type="match status" value="1"/>
</dbReference>
<dbReference type="OrthoDB" id="695275at2759"/>
<evidence type="ECO:0000313" key="12">
    <source>
        <dbReference type="Proteomes" id="UP000604825"/>
    </source>
</evidence>
<dbReference type="SUPFAM" id="SSF52058">
    <property type="entry name" value="L domain-like"/>
    <property type="match status" value="2"/>
</dbReference>
<keyword evidence="12" id="KW-1185">Reference proteome</keyword>
<reference evidence="11" key="1">
    <citation type="submission" date="2020-10" db="EMBL/GenBank/DDBJ databases">
        <authorList>
            <person name="Han B."/>
            <person name="Lu T."/>
            <person name="Zhao Q."/>
            <person name="Huang X."/>
            <person name="Zhao Y."/>
        </authorList>
    </citation>
    <scope>NUCLEOTIDE SEQUENCE</scope>
</reference>
<dbReference type="PANTHER" id="PTHR36766">
    <property type="entry name" value="PLANT BROAD-SPECTRUM MILDEW RESISTANCE PROTEIN RPW8"/>
    <property type="match status" value="1"/>
</dbReference>
<feature type="domain" description="Protein kinase" evidence="10">
    <location>
        <begin position="36"/>
        <end position="343"/>
    </location>
</feature>
<comment type="similarity">
    <text evidence="3">Belongs to the disease resistance NB-LRR family.</text>
</comment>
<gene>
    <name evidence="11" type="ORF">NCGR_LOCUS50297</name>
</gene>
<dbReference type="GO" id="GO:0004672">
    <property type="term" value="F:protein kinase activity"/>
    <property type="evidence" value="ECO:0007669"/>
    <property type="project" value="InterPro"/>
</dbReference>
<keyword evidence="7" id="KW-0611">Plant defense</keyword>
<keyword evidence="4" id="KW-0433">Leucine-rich repeat</keyword>
<dbReference type="InterPro" id="IPR058922">
    <property type="entry name" value="WHD_DRP"/>
</dbReference>
<dbReference type="InterPro" id="IPR017441">
    <property type="entry name" value="Protein_kinase_ATP_BS"/>
</dbReference>
<dbReference type="Proteomes" id="UP000604825">
    <property type="component" value="Unassembled WGS sequence"/>
</dbReference>
<evidence type="ECO:0000256" key="7">
    <source>
        <dbReference type="ARBA" id="ARBA00022821"/>
    </source>
</evidence>
<dbReference type="InterPro" id="IPR056789">
    <property type="entry name" value="LRR_R13L1-DRL21"/>
</dbReference>
<protein>
    <recommendedName>
        <fullName evidence="10">Protein kinase domain-containing protein</fullName>
    </recommendedName>
</protein>
<evidence type="ECO:0000256" key="9">
    <source>
        <dbReference type="PROSITE-ProRule" id="PRU10141"/>
    </source>
</evidence>
<proteinExistence type="inferred from homology"/>
<evidence type="ECO:0000259" key="10">
    <source>
        <dbReference type="PROSITE" id="PS50011"/>
    </source>
</evidence>
<feature type="binding site" evidence="9">
    <location>
        <position position="67"/>
    </location>
    <ligand>
        <name>ATP</name>
        <dbReference type="ChEBI" id="CHEBI:30616"/>
    </ligand>
</feature>
<keyword evidence="6 9" id="KW-0547">Nucleotide-binding</keyword>
<evidence type="ECO:0000256" key="6">
    <source>
        <dbReference type="ARBA" id="ARBA00022741"/>
    </source>
</evidence>
<dbReference type="PROSITE" id="PS00107">
    <property type="entry name" value="PROTEIN_KINASE_ATP"/>
    <property type="match status" value="1"/>
</dbReference>
<dbReference type="InterPro" id="IPR027417">
    <property type="entry name" value="P-loop_NTPase"/>
</dbReference>
<evidence type="ECO:0000313" key="11">
    <source>
        <dbReference type="EMBL" id="CAD6266992.1"/>
    </source>
</evidence>
<dbReference type="Gene3D" id="3.80.10.10">
    <property type="entry name" value="Ribonuclease Inhibitor"/>
    <property type="match status" value="3"/>
</dbReference>
<keyword evidence="5" id="KW-0677">Repeat</keyword>
<dbReference type="InterPro" id="IPR001245">
    <property type="entry name" value="Ser-Thr/Tyr_kinase_cat_dom"/>
</dbReference>
<dbReference type="InterPro" id="IPR000719">
    <property type="entry name" value="Prot_kinase_dom"/>
</dbReference>
<keyword evidence="8 9" id="KW-0067">ATP-binding</keyword>
<dbReference type="Pfam" id="PF00931">
    <property type="entry name" value="NB-ARC"/>
    <property type="match status" value="1"/>
</dbReference>
<dbReference type="Gene3D" id="1.10.10.10">
    <property type="entry name" value="Winged helix-like DNA-binding domain superfamily/Winged helix DNA-binding domain"/>
    <property type="match status" value="1"/>
</dbReference>
<dbReference type="GO" id="GO:0051707">
    <property type="term" value="P:response to other organism"/>
    <property type="evidence" value="ECO:0007669"/>
    <property type="project" value="UniProtKB-ARBA"/>
</dbReference>
<evidence type="ECO:0000256" key="1">
    <source>
        <dbReference type="ARBA" id="ARBA00004162"/>
    </source>
</evidence>
<evidence type="ECO:0000256" key="4">
    <source>
        <dbReference type="ARBA" id="ARBA00022614"/>
    </source>
</evidence>
<dbReference type="InterPro" id="IPR011009">
    <property type="entry name" value="Kinase-like_dom_sf"/>
</dbReference>
<dbReference type="Pfam" id="PF18052">
    <property type="entry name" value="Rx_N"/>
    <property type="match status" value="1"/>
</dbReference>
<dbReference type="EMBL" id="CAJGYO010000014">
    <property type="protein sequence ID" value="CAD6266992.1"/>
    <property type="molecule type" value="Genomic_DNA"/>
</dbReference>
<evidence type="ECO:0000256" key="2">
    <source>
        <dbReference type="ARBA" id="ARBA00008171"/>
    </source>
</evidence>
<dbReference type="SUPFAM" id="SSF52540">
    <property type="entry name" value="P-loop containing nucleoside triphosphate hydrolases"/>
    <property type="match status" value="1"/>
</dbReference>
<dbReference type="GO" id="GO:0006952">
    <property type="term" value="P:defense response"/>
    <property type="evidence" value="ECO:0007669"/>
    <property type="project" value="UniProtKB-KW"/>
</dbReference>
<dbReference type="Pfam" id="PF23559">
    <property type="entry name" value="WHD_DRP"/>
    <property type="match status" value="1"/>
</dbReference>
<comment type="subcellular location">
    <subcellularLocation>
        <location evidence="1">Cell membrane</location>
        <topology evidence="1">Single-pass membrane protein</topology>
    </subcellularLocation>
</comment>
<dbReference type="Gene3D" id="3.40.50.300">
    <property type="entry name" value="P-loop containing nucleotide triphosphate hydrolases"/>
    <property type="match status" value="1"/>
</dbReference>
<dbReference type="PANTHER" id="PTHR36766:SF70">
    <property type="entry name" value="DISEASE RESISTANCE PROTEIN RGA4"/>
    <property type="match status" value="1"/>
</dbReference>
<comment type="caution">
    <text evidence="11">The sequence shown here is derived from an EMBL/GenBank/DDBJ whole genome shotgun (WGS) entry which is preliminary data.</text>
</comment>
<dbReference type="PROSITE" id="PS50011">
    <property type="entry name" value="PROTEIN_KINASE_DOM"/>
    <property type="match status" value="1"/>
</dbReference>
<dbReference type="GO" id="GO:0043531">
    <property type="term" value="F:ADP binding"/>
    <property type="evidence" value="ECO:0007669"/>
    <property type="project" value="InterPro"/>
</dbReference>